<comment type="caution">
    <text evidence="1">The sequence shown here is derived from an EMBL/GenBank/DDBJ whole genome shotgun (WGS) entry which is preliminary data.</text>
</comment>
<gene>
    <name evidence="1" type="ORF">DPMN_009120</name>
</gene>
<organism evidence="1 2">
    <name type="scientific">Dreissena polymorpha</name>
    <name type="common">Zebra mussel</name>
    <name type="synonym">Mytilus polymorpha</name>
    <dbReference type="NCBI Taxonomy" id="45954"/>
    <lineage>
        <taxon>Eukaryota</taxon>
        <taxon>Metazoa</taxon>
        <taxon>Spiralia</taxon>
        <taxon>Lophotrochozoa</taxon>
        <taxon>Mollusca</taxon>
        <taxon>Bivalvia</taxon>
        <taxon>Autobranchia</taxon>
        <taxon>Heteroconchia</taxon>
        <taxon>Euheterodonta</taxon>
        <taxon>Imparidentia</taxon>
        <taxon>Neoheterodontei</taxon>
        <taxon>Myida</taxon>
        <taxon>Dreissenoidea</taxon>
        <taxon>Dreissenidae</taxon>
        <taxon>Dreissena</taxon>
    </lineage>
</organism>
<evidence type="ECO:0000313" key="1">
    <source>
        <dbReference type="EMBL" id="KAH3885130.1"/>
    </source>
</evidence>
<protein>
    <submittedName>
        <fullName evidence="1">Uncharacterized protein</fullName>
    </submittedName>
</protein>
<dbReference type="Proteomes" id="UP000828390">
    <property type="component" value="Unassembled WGS sequence"/>
</dbReference>
<proteinExistence type="predicted"/>
<accession>A0A9D4MZP6</accession>
<dbReference type="EMBL" id="JAIWYP010000001">
    <property type="protein sequence ID" value="KAH3885130.1"/>
    <property type="molecule type" value="Genomic_DNA"/>
</dbReference>
<sequence length="88" mass="8707">MGVSCMCPAGLGDCLTASQSVWESPVCVLTSYGLDTVADCLGVSCRSPSGLKDCLATSQTVSGSPAGAQMVLAPSQTVCESPAGAPHV</sequence>
<name>A0A9D4MZP6_DREPO</name>
<keyword evidence="2" id="KW-1185">Reference proteome</keyword>
<reference evidence="1" key="1">
    <citation type="journal article" date="2019" name="bioRxiv">
        <title>The Genome of the Zebra Mussel, Dreissena polymorpha: A Resource for Invasive Species Research.</title>
        <authorList>
            <person name="McCartney M.A."/>
            <person name="Auch B."/>
            <person name="Kono T."/>
            <person name="Mallez S."/>
            <person name="Zhang Y."/>
            <person name="Obille A."/>
            <person name="Becker A."/>
            <person name="Abrahante J.E."/>
            <person name="Garbe J."/>
            <person name="Badalamenti J.P."/>
            <person name="Herman A."/>
            <person name="Mangelson H."/>
            <person name="Liachko I."/>
            <person name="Sullivan S."/>
            <person name="Sone E.D."/>
            <person name="Koren S."/>
            <person name="Silverstein K.A.T."/>
            <person name="Beckman K.B."/>
            <person name="Gohl D.M."/>
        </authorList>
    </citation>
    <scope>NUCLEOTIDE SEQUENCE</scope>
    <source>
        <strain evidence="1">Duluth1</strain>
        <tissue evidence="1">Whole animal</tissue>
    </source>
</reference>
<dbReference type="AlphaFoldDB" id="A0A9D4MZP6"/>
<evidence type="ECO:0000313" key="2">
    <source>
        <dbReference type="Proteomes" id="UP000828390"/>
    </source>
</evidence>
<reference evidence="1" key="2">
    <citation type="submission" date="2020-11" db="EMBL/GenBank/DDBJ databases">
        <authorList>
            <person name="McCartney M.A."/>
            <person name="Auch B."/>
            <person name="Kono T."/>
            <person name="Mallez S."/>
            <person name="Becker A."/>
            <person name="Gohl D.M."/>
            <person name="Silverstein K.A.T."/>
            <person name="Koren S."/>
            <person name="Bechman K.B."/>
            <person name="Herman A."/>
            <person name="Abrahante J.E."/>
            <person name="Garbe J."/>
        </authorList>
    </citation>
    <scope>NUCLEOTIDE SEQUENCE</scope>
    <source>
        <strain evidence="1">Duluth1</strain>
        <tissue evidence="1">Whole animal</tissue>
    </source>
</reference>